<accession>A0A9P8LE60</accession>
<feature type="compositionally biased region" description="Polar residues" evidence="9">
    <location>
        <begin position="1403"/>
        <end position="1416"/>
    </location>
</feature>
<feature type="compositionally biased region" description="Polar residues" evidence="9">
    <location>
        <begin position="118"/>
        <end position="129"/>
    </location>
</feature>
<keyword evidence="6" id="KW-0539">Nucleus</keyword>
<evidence type="ECO:0000313" key="13">
    <source>
        <dbReference type="Proteomes" id="UP000750711"/>
    </source>
</evidence>
<dbReference type="Pfam" id="PF13921">
    <property type="entry name" value="Myb_DNA-bind_6"/>
    <property type="match status" value="1"/>
</dbReference>
<feature type="region of interest" description="Disordered" evidence="9">
    <location>
        <begin position="1366"/>
        <end position="1423"/>
    </location>
</feature>
<dbReference type="SMART" id="SM00573">
    <property type="entry name" value="HSA"/>
    <property type="match status" value="1"/>
</dbReference>
<dbReference type="GO" id="GO:0005634">
    <property type="term" value="C:nucleus"/>
    <property type="evidence" value="ECO:0007669"/>
    <property type="project" value="UniProtKB-SubCell"/>
</dbReference>
<dbReference type="GO" id="GO:0006325">
    <property type="term" value="P:chromatin organization"/>
    <property type="evidence" value="ECO:0007669"/>
    <property type="project" value="UniProtKB-KW"/>
</dbReference>
<feature type="compositionally biased region" description="Basic and acidic residues" evidence="9">
    <location>
        <begin position="533"/>
        <end position="546"/>
    </location>
</feature>
<comment type="function">
    <text evidence="7">Component of the NuA4 histone acetyltransferase complex which is involved in transcriptional activation of selected genes principally by acetylation of nucleosomal histone H4 and H2A. The NuA4 complex is also involved in DNA repair.</text>
</comment>
<feature type="compositionally biased region" description="Basic and acidic residues" evidence="9">
    <location>
        <begin position="1246"/>
        <end position="1255"/>
    </location>
</feature>
<feature type="region of interest" description="Disordered" evidence="9">
    <location>
        <begin position="1551"/>
        <end position="1571"/>
    </location>
</feature>
<feature type="region of interest" description="Disordered" evidence="9">
    <location>
        <begin position="1490"/>
        <end position="1525"/>
    </location>
</feature>
<evidence type="ECO:0000256" key="7">
    <source>
        <dbReference type="ARBA" id="ARBA00025178"/>
    </source>
</evidence>
<dbReference type="InterPro" id="IPR001005">
    <property type="entry name" value="SANT/Myb"/>
</dbReference>
<feature type="region of interest" description="Disordered" evidence="9">
    <location>
        <begin position="218"/>
        <end position="303"/>
    </location>
</feature>
<keyword evidence="3" id="KW-0227">DNA damage</keyword>
<evidence type="ECO:0000256" key="5">
    <source>
        <dbReference type="ARBA" id="ARBA00023204"/>
    </source>
</evidence>
<feature type="region of interest" description="Disordered" evidence="9">
    <location>
        <begin position="505"/>
        <end position="649"/>
    </location>
</feature>
<feature type="region of interest" description="Disordered" evidence="9">
    <location>
        <begin position="1226"/>
        <end position="1258"/>
    </location>
</feature>
<dbReference type="CDD" id="cd00167">
    <property type="entry name" value="SANT"/>
    <property type="match status" value="1"/>
</dbReference>
<feature type="compositionally biased region" description="Basic and acidic residues" evidence="9">
    <location>
        <begin position="569"/>
        <end position="580"/>
    </location>
</feature>
<feature type="compositionally biased region" description="Low complexity" evidence="9">
    <location>
        <begin position="1366"/>
        <end position="1379"/>
    </location>
</feature>
<feature type="compositionally biased region" description="Polar residues" evidence="9">
    <location>
        <begin position="331"/>
        <end position="355"/>
    </location>
</feature>
<dbReference type="GO" id="GO:0035267">
    <property type="term" value="C:NuA4 histone acetyltransferase complex"/>
    <property type="evidence" value="ECO:0007669"/>
    <property type="project" value="UniProtKB-ARBA"/>
</dbReference>
<dbReference type="GO" id="GO:0003682">
    <property type="term" value="F:chromatin binding"/>
    <property type="evidence" value="ECO:0007669"/>
    <property type="project" value="TreeGrafter"/>
</dbReference>
<dbReference type="SMART" id="SM00717">
    <property type="entry name" value="SANT"/>
    <property type="match status" value="1"/>
</dbReference>
<dbReference type="GO" id="GO:0006281">
    <property type="term" value="P:DNA repair"/>
    <property type="evidence" value="ECO:0007669"/>
    <property type="project" value="UniProtKB-KW"/>
</dbReference>
<evidence type="ECO:0000256" key="2">
    <source>
        <dbReference type="ARBA" id="ARBA00008913"/>
    </source>
</evidence>
<feature type="domain" description="HSA" evidence="11">
    <location>
        <begin position="860"/>
        <end position="933"/>
    </location>
</feature>
<feature type="compositionally biased region" description="Polar residues" evidence="9">
    <location>
        <begin position="161"/>
        <end position="175"/>
    </location>
</feature>
<feature type="compositionally biased region" description="Polar residues" evidence="9">
    <location>
        <begin position="1695"/>
        <end position="1705"/>
    </location>
</feature>
<evidence type="ECO:0000313" key="12">
    <source>
        <dbReference type="EMBL" id="KAH0562386.1"/>
    </source>
</evidence>
<feature type="compositionally biased region" description="Polar residues" evidence="9">
    <location>
        <begin position="249"/>
        <end position="262"/>
    </location>
</feature>
<dbReference type="PANTHER" id="PTHR46459:SF1">
    <property type="entry name" value="E1A-BINDING PROTEIN P400"/>
    <property type="match status" value="1"/>
</dbReference>
<evidence type="ECO:0000256" key="9">
    <source>
        <dbReference type="SAM" id="MobiDB-lite"/>
    </source>
</evidence>
<evidence type="ECO:0000256" key="8">
    <source>
        <dbReference type="ARBA" id="ARBA00029670"/>
    </source>
</evidence>
<keyword evidence="5" id="KW-0234">DNA repair</keyword>
<feature type="region of interest" description="Disordered" evidence="9">
    <location>
        <begin position="467"/>
        <end position="486"/>
    </location>
</feature>
<evidence type="ECO:0000256" key="4">
    <source>
        <dbReference type="ARBA" id="ARBA00022853"/>
    </source>
</evidence>
<feature type="compositionally biased region" description="Polar residues" evidence="9">
    <location>
        <begin position="728"/>
        <end position="739"/>
    </location>
</feature>
<dbReference type="InterPro" id="IPR009057">
    <property type="entry name" value="Homeodomain-like_sf"/>
</dbReference>
<feature type="compositionally biased region" description="Basic and acidic residues" evidence="9">
    <location>
        <begin position="747"/>
        <end position="758"/>
    </location>
</feature>
<comment type="subcellular location">
    <subcellularLocation>
        <location evidence="1">Nucleus</location>
    </subcellularLocation>
</comment>
<dbReference type="PROSITE" id="PS50090">
    <property type="entry name" value="MYB_LIKE"/>
    <property type="match status" value="1"/>
</dbReference>
<dbReference type="Proteomes" id="UP000750711">
    <property type="component" value="Unassembled WGS sequence"/>
</dbReference>
<feature type="domain" description="Myb-like" evidence="10">
    <location>
        <begin position="1149"/>
        <end position="1201"/>
    </location>
</feature>
<evidence type="ECO:0000259" key="11">
    <source>
        <dbReference type="PROSITE" id="PS51204"/>
    </source>
</evidence>
<evidence type="ECO:0000256" key="1">
    <source>
        <dbReference type="ARBA" id="ARBA00004123"/>
    </source>
</evidence>
<dbReference type="SUPFAM" id="SSF46689">
    <property type="entry name" value="Homeodomain-like"/>
    <property type="match status" value="1"/>
</dbReference>
<feature type="region of interest" description="Disordered" evidence="9">
    <location>
        <begin position="331"/>
        <end position="409"/>
    </location>
</feature>
<feature type="compositionally biased region" description="Basic residues" evidence="9">
    <location>
        <begin position="143"/>
        <end position="152"/>
    </location>
</feature>
<protein>
    <recommendedName>
        <fullName evidence="8">Vacuolar import and degradation protein 21</fullName>
    </recommendedName>
</protein>
<feature type="compositionally biased region" description="Polar residues" evidence="9">
    <location>
        <begin position="1382"/>
        <end position="1395"/>
    </location>
</feature>
<dbReference type="PROSITE" id="PS51204">
    <property type="entry name" value="HSA"/>
    <property type="match status" value="1"/>
</dbReference>
<sequence length="1735" mass="189814">MTLDVLSEGILRSKREEIAGVVQSRKRKLREVYAVARYVEYGETVNPQFDIAAEPLDQLEITFLDANDLFKGRFFDETTLPKNGQRIWRYNTAPTALQLSGELQTPVTPKSELHPKQNEVSVSSQTSLLGSPGYAPALTKRAGTPKRTRRSSRSPVANGAATPSKQTTTPGTSRGSEADLSDVAAGPLDIVVDGVAPTAQTGLSHLLNGVALLETSGKDLVRPGSPSSPGHVELDIADASPTPPEDISENVSASERTGQDGQATELPPVDPQMAHVQEVNRQTVISARQDRKGDESRKRPPSLVVESSLLVAPNGRTKDKDVATPVAISSVDTLPTPTSSSVKTSGLPNATQLVPSMTGDLPASPSSTIGDSKASNTPGLNITSADTSPENDFVPSNAEALQSKSHSREYGETSSIALAYSTEEQVEVTKHDGFLSEAGLSGPHQAGSTDANAQLRLEEQQAAKVISDPGPSITSTLVPGEGETTGRIDKSHLAKVITEHVPDAVDEEEDEVVGVPTPEDGTVPEHGGSNSIPEKEDTIGRKDVDMRSQGQKSVAVLDGVGTAISGGRDAGEMDLNEKESYPGQPIRSPPVQRDVAQVTTADPSVFREREPVSKSPGRTNLDGNNEVVLSPKRIPTPPGRTPGDVQMEDTAVVDRRVRTDSPARTAPAVISAHSPPERMTTRVSSGAIKHKSVSEILGEVSKPNISPQPERTVAEKGFVESTRAILATETSTQASGSNTPQPPSTRPRTERKDKERSKLSAVTFAKRQPSKVLENMSLSRRDPYSASKQVATQTTEDVNYLQVYHVAQTASQPLDGLLAAAHKTITTANQYVNFHEMQDARLLRRIYSLQLKNCWSFRQVERSIEPERPLTHWDGLLDEMKWMRTDFREERKWKIVAAKKMADACKEWMTAHPDERAKLRVRTKRMNRSLAPPKTEYRFQDVDMRDGFISPVDLDSTEASHPTPDLVASAEDESISDAFDDVDVCNAVAPAEIFSLTPDDIVIGIRKTPSSEKLLHELPLYEPLGQHASDLPPDAEWKTPILPVSKYVLGKMVVKNNSPPRKRSRYEFEEDNDQALEHKTVDIDPSYGFYRTPKRARFERSPERNDVALFNPENKPIRDRIHAGHLFRPPSEHPMPPQGFFECRGVAQWTFAEEEELKSLVKEYCYNWSLISSIVSSRSAFSSSAERRTPWECFERWISLEGLPLDMQKTQYFRALHSRLDAAKHPSQFLPGHHQGPNNASLTPLRRRDTRSVRVERRKNSRHLSLIDAIRKVAKKRETTIQKLQHAAGLAAMRKANEVQQPRTTVSTPQDFSRIKHEREVKLQERHEQYRQQVLAQQRVRPSAYDVFFQSTNLFRLAQQQRLNAQHQAVQQHSSSGGVPAQQRNATPVTGNSASPLVAPSFPNGQSQASIPNQGRQFAPLHGLPNGIASIPASHNSALPQVINGGVPMSTKGVPQAPMQGNIVTQPRINAQMPPDPMRVVIEKNRIQEHQRRVLQHQQQQQQQHLLQSQQQGRSSSPSNMSNMNGSAAQAVMHNSPNMMAAFQAATSNGNGIPGPATNGMNATAGSSASPRMGQSLLAQTTQSQSLPNGMAPAMSNISHINQQLKATYPQMSAEQIQRFTSEQIAREYRMTQAMNAAAGGNNPHVQQQAVNMMNGTSIPQSQQQMYAQMMRAQQATQIGGIAGPGTVNGANRPPSRSVTPQTQRTGSTQGHVQVQGQGQNQSPRMPQAQAATGQ</sequence>
<reference evidence="12" key="1">
    <citation type="submission" date="2021-03" db="EMBL/GenBank/DDBJ databases">
        <title>Comparative genomics and phylogenomic investigation of the class Geoglossomycetes provide insights into ecological specialization and systematics.</title>
        <authorList>
            <person name="Melie T."/>
            <person name="Pirro S."/>
            <person name="Miller A.N."/>
            <person name="Quandt A."/>
        </authorList>
    </citation>
    <scope>NUCLEOTIDE SEQUENCE</scope>
    <source>
        <strain evidence="12">CAQ_001_2017</strain>
    </source>
</reference>
<feature type="region of interest" description="Disordered" evidence="9">
    <location>
        <begin position="103"/>
        <end position="179"/>
    </location>
</feature>
<feature type="compositionally biased region" description="Basic and acidic residues" evidence="9">
    <location>
        <begin position="288"/>
        <end position="298"/>
    </location>
</feature>
<evidence type="ECO:0000256" key="3">
    <source>
        <dbReference type="ARBA" id="ARBA00022763"/>
    </source>
</evidence>
<feature type="compositionally biased region" description="Low complexity" evidence="9">
    <location>
        <begin position="1496"/>
        <end position="1525"/>
    </location>
</feature>
<feature type="compositionally biased region" description="Polar residues" evidence="9">
    <location>
        <begin position="364"/>
        <end position="390"/>
    </location>
</feature>
<dbReference type="PANTHER" id="PTHR46459">
    <property type="entry name" value="E1A-BINDING PROTEIN P400-RELATED"/>
    <property type="match status" value="1"/>
</dbReference>
<keyword evidence="4" id="KW-0156">Chromatin regulator</keyword>
<comment type="caution">
    <text evidence="12">The sequence shown here is derived from an EMBL/GenBank/DDBJ whole genome shotgun (WGS) entry which is preliminary data.</text>
</comment>
<evidence type="ECO:0000259" key="10">
    <source>
        <dbReference type="PROSITE" id="PS50090"/>
    </source>
</evidence>
<comment type="similarity">
    <text evidence="2">Belongs to the EAF1 family.</text>
</comment>
<dbReference type="Pfam" id="PF07529">
    <property type="entry name" value="HSA"/>
    <property type="match status" value="1"/>
</dbReference>
<evidence type="ECO:0000256" key="6">
    <source>
        <dbReference type="ARBA" id="ARBA00023242"/>
    </source>
</evidence>
<dbReference type="EMBL" id="JAGHQM010000360">
    <property type="protein sequence ID" value="KAH0562386.1"/>
    <property type="molecule type" value="Genomic_DNA"/>
</dbReference>
<dbReference type="Gene3D" id="1.10.10.60">
    <property type="entry name" value="Homeodomain-like"/>
    <property type="match status" value="1"/>
</dbReference>
<feature type="region of interest" description="Disordered" evidence="9">
    <location>
        <begin position="1680"/>
        <end position="1735"/>
    </location>
</feature>
<feature type="region of interest" description="Disordered" evidence="9">
    <location>
        <begin position="728"/>
        <end position="761"/>
    </location>
</feature>
<gene>
    <name evidence="12" type="ORF">GP486_002922</name>
</gene>
<name>A0A9P8LE60_9PEZI</name>
<feature type="compositionally biased region" description="Polar residues" evidence="9">
    <location>
        <begin position="1559"/>
        <end position="1570"/>
    </location>
</feature>
<keyword evidence="13" id="KW-1185">Reference proteome</keyword>
<proteinExistence type="inferred from homology"/>
<organism evidence="12 13">
    <name type="scientific">Trichoglossum hirsutum</name>
    <dbReference type="NCBI Taxonomy" id="265104"/>
    <lineage>
        <taxon>Eukaryota</taxon>
        <taxon>Fungi</taxon>
        <taxon>Dikarya</taxon>
        <taxon>Ascomycota</taxon>
        <taxon>Pezizomycotina</taxon>
        <taxon>Geoglossomycetes</taxon>
        <taxon>Geoglossales</taxon>
        <taxon>Geoglossaceae</taxon>
        <taxon>Trichoglossum</taxon>
    </lineage>
</organism>
<feature type="compositionally biased region" description="Low complexity" evidence="9">
    <location>
        <begin position="1706"/>
        <end position="1723"/>
    </location>
</feature>
<dbReference type="InterPro" id="IPR014012">
    <property type="entry name" value="HSA_dom"/>
</dbReference>